<keyword evidence="1" id="KW-0472">Membrane</keyword>
<dbReference type="NCBIfam" id="NF038391">
    <property type="entry name" value="streptophobe"/>
    <property type="match status" value="1"/>
</dbReference>
<proteinExistence type="predicted"/>
<feature type="transmembrane region" description="Helical" evidence="1">
    <location>
        <begin position="150"/>
        <end position="175"/>
    </location>
</feature>
<feature type="transmembrane region" description="Helical" evidence="1">
    <location>
        <begin position="249"/>
        <end position="270"/>
    </location>
</feature>
<sequence>MREVGRGLGAAGAALLAMAGVAAAGLALLGAGRAGGFGALTAAVVALAAGGTADIGAAPAGGLPVAVRGSLHLLPLGVSLAGAAVLGWVLLRRREDGLLVRGAVAAAAFAAGLAAFALAAQGKLSLPDGITTGSCVRNGGSRRLPVSGEFSVAVAPAVAGAVVWAFVVVGVCRLVTRFPVVAGKLRAVGWLASGIALLCLAAAWTAGGAAAAGAVLLVLPQLVAGAVLAGLGVPWTISSAGPLSCAPDFSPGGPLSWVAAALLLACGIALRSHRPGDPLRRAVASAVRLGPVAGATLAVVTLLSRVSLDVGVSAFGMSLPVLGVQVTANPLLSLVAGLAGGAVAGFAGSLLADGISVSSRAWKR</sequence>
<keyword evidence="3" id="KW-1185">Reference proteome</keyword>
<feature type="transmembrane region" description="Helical" evidence="1">
    <location>
        <begin position="187"/>
        <end position="206"/>
    </location>
</feature>
<evidence type="ECO:0000313" key="2">
    <source>
        <dbReference type="EMBL" id="OXM63340.1"/>
    </source>
</evidence>
<feature type="transmembrane region" description="Helical" evidence="1">
    <location>
        <begin position="72"/>
        <end position="91"/>
    </location>
</feature>
<evidence type="ECO:0000313" key="3">
    <source>
        <dbReference type="Proteomes" id="UP000215199"/>
    </source>
</evidence>
<name>A0A229SX52_9PSEU</name>
<dbReference type="RefSeq" id="WP_093951151.1">
    <property type="nucleotide sequence ID" value="NZ_NMUL01000034.1"/>
</dbReference>
<feature type="transmembrane region" description="Helical" evidence="1">
    <location>
        <begin position="334"/>
        <end position="355"/>
    </location>
</feature>
<dbReference type="OrthoDB" id="9992564at2"/>
<keyword evidence="1" id="KW-0812">Transmembrane</keyword>
<protein>
    <submittedName>
        <fullName evidence="2">Uncharacterized protein</fullName>
    </submittedName>
</protein>
<dbReference type="AlphaFoldDB" id="A0A229SX52"/>
<gene>
    <name evidence="2" type="ORF">CF165_31095</name>
</gene>
<reference evidence="3" key="1">
    <citation type="submission" date="2017-07" db="EMBL/GenBank/DDBJ databases">
        <title>Comparative genome mining reveals phylogenetic distribution patterns of secondary metabolites in Amycolatopsis.</title>
        <authorList>
            <person name="Adamek M."/>
            <person name="Alanjary M."/>
            <person name="Sales-Ortells H."/>
            <person name="Goodfellow M."/>
            <person name="Bull A.T."/>
            <person name="Kalinowski J."/>
            <person name="Ziemert N."/>
        </authorList>
    </citation>
    <scope>NUCLEOTIDE SEQUENCE [LARGE SCALE GENOMIC DNA]</scope>
    <source>
        <strain evidence="3">H5</strain>
    </source>
</reference>
<dbReference type="InterPro" id="IPR047724">
    <property type="entry name" value="Streptophobe"/>
</dbReference>
<keyword evidence="1" id="KW-1133">Transmembrane helix</keyword>
<feature type="transmembrane region" description="Helical" evidence="1">
    <location>
        <begin position="282"/>
        <end position="303"/>
    </location>
</feature>
<accession>A0A229SX52</accession>
<comment type="caution">
    <text evidence="2">The sequence shown here is derived from an EMBL/GenBank/DDBJ whole genome shotgun (WGS) entry which is preliminary data.</text>
</comment>
<organism evidence="2 3">
    <name type="scientific">Amycolatopsis vastitatis</name>
    <dbReference type="NCBI Taxonomy" id="1905142"/>
    <lineage>
        <taxon>Bacteria</taxon>
        <taxon>Bacillati</taxon>
        <taxon>Actinomycetota</taxon>
        <taxon>Actinomycetes</taxon>
        <taxon>Pseudonocardiales</taxon>
        <taxon>Pseudonocardiaceae</taxon>
        <taxon>Amycolatopsis</taxon>
    </lineage>
</organism>
<dbReference type="EMBL" id="NMUL01000034">
    <property type="protein sequence ID" value="OXM63340.1"/>
    <property type="molecule type" value="Genomic_DNA"/>
</dbReference>
<feature type="transmembrane region" description="Helical" evidence="1">
    <location>
        <begin position="98"/>
        <end position="119"/>
    </location>
</feature>
<dbReference type="Proteomes" id="UP000215199">
    <property type="component" value="Unassembled WGS sequence"/>
</dbReference>
<feature type="transmembrane region" description="Helical" evidence="1">
    <location>
        <begin position="212"/>
        <end position="237"/>
    </location>
</feature>
<evidence type="ECO:0000256" key="1">
    <source>
        <dbReference type="SAM" id="Phobius"/>
    </source>
</evidence>